<feature type="chain" id="PRO_5029764385" evidence="6">
    <location>
        <begin position="21"/>
        <end position="467"/>
    </location>
</feature>
<comment type="caution">
    <text evidence="9">The sequence shown here is derived from an EMBL/GenBank/DDBJ whole genome shotgun (WGS) entry which is preliminary data.</text>
</comment>
<dbReference type="Gene3D" id="1.25.40.390">
    <property type="match status" value="1"/>
</dbReference>
<dbReference type="Pfam" id="PF14322">
    <property type="entry name" value="SusD-like_3"/>
    <property type="match status" value="1"/>
</dbReference>
<dbReference type="SUPFAM" id="SSF48452">
    <property type="entry name" value="TPR-like"/>
    <property type="match status" value="1"/>
</dbReference>
<dbReference type="PROSITE" id="PS51257">
    <property type="entry name" value="PROKAR_LIPOPROTEIN"/>
    <property type="match status" value="1"/>
</dbReference>
<keyword evidence="11" id="KW-1185">Reference proteome</keyword>
<dbReference type="RefSeq" id="WP_156195819.1">
    <property type="nucleotide sequence ID" value="NZ_QTZN02000019.1"/>
</dbReference>
<evidence type="ECO:0000313" key="10">
    <source>
        <dbReference type="EMBL" id="MVB07330.1"/>
    </source>
</evidence>
<organism evidence="9 12">
    <name type="scientific">Labilibaculum euxinus</name>
    <dbReference type="NCBI Taxonomy" id="2686357"/>
    <lineage>
        <taxon>Bacteria</taxon>
        <taxon>Pseudomonadati</taxon>
        <taxon>Bacteroidota</taxon>
        <taxon>Bacteroidia</taxon>
        <taxon>Marinilabiliales</taxon>
        <taxon>Marinifilaceae</taxon>
        <taxon>Labilibaculum</taxon>
    </lineage>
</organism>
<dbReference type="InterPro" id="IPR012944">
    <property type="entry name" value="SusD_RagB_dom"/>
</dbReference>
<comment type="subcellular location">
    <subcellularLocation>
        <location evidence="1">Cell outer membrane</location>
    </subcellularLocation>
</comment>
<dbReference type="AlphaFoldDB" id="A0A7M4D646"/>
<dbReference type="EMBL" id="WOTW01000019">
    <property type="protein sequence ID" value="MUP38125.1"/>
    <property type="molecule type" value="Genomic_DNA"/>
</dbReference>
<evidence type="ECO:0000313" key="11">
    <source>
        <dbReference type="Proteomes" id="UP000285951"/>
    </source>
</evidence>
<dbReference type="GO" id="GO:0009279">
    <property type="term" value="C:cell outer membrane"/>
    <property type="evidence" value="ECO:0007669"/>
    <property type="project" value="UniProtKB-SubCell"/>
</dbReference>
<evidence type="ECO:0000259" key="7">
    <source>
        <dbReference type="Pfam" id="PF07980"/>
    </source>
</evidence>
<evidence type="ECO:0000259" key="8">
    <source>
        <dbReference type="Pfam" id="PF14322"/>
    </source>
</evidence>
<evidence type="ECO:0000256" key="1">
    <source>
        <dbReference type="ARBA" id="ARBA00004442"/>
    </source>
</evidence>
<evidence type="ECO:0000256" key="4">
    <source>
        <dbReference type="ARBA" id="ARBA00023136"/>
    </source>
</evidence>
<dbReference type="CDD" id="cd08977">
    <property type="entry name" value="SusD"/>
    <property type="match status" value="1"/>
</dbReference>
<evidence type="ECO:0000256" key="6">
    <source>
        <dbReference type="SAM" id="SignalP"/>
    </source>
</evidence>
<evidence type="ECO:0000313" key="12">
    <source>
        <dbReference type="Proteomes" id="UP000462449"/>
    </source>
</evidence>
<name>A0A7M4D646_9BACT</name>
<keyword evidence="5" id="KW-0998">Cell outer membrane</keyword>
<reference evidence="10 11" key="1">
    <citation type="submission" date="2019-11" db="EMBL/GenBank/DDBJ databases">
        <title>Draft genome sequence of Labilibaculum sp. strain SYP isolated from Black Sea.</title>
        <authorList>
            <person name="Yadav S."/>
            <person name="Villanueva L."/>
        </authorList>
    </citation>
    <scope>NUCLEOTIDE SEQUENCE [LARGE SCALE GENOMIC DNA]</scope>
    <source>
        <strain evidence="10 11">44</strain>
    </source>
</reference>
<dbReference type="OrthoDB" id="630434at2"/>
<proteinExistence type="inferred from homology"/>
<evidence type="ECO:0000256" key="3">
    <source>
        <dbReference type="ARBA" id="ARBA00022729"/>
    </source>
</evidence>
<dbReference type="Pfam" id="PF07980">
    <property type="entry name" value="SusD_RagB"/>
    <property type="match status" value="1"/>
</dbReference>
<feature type="domain" description="SusD-like N-terminal" evidence="8">
    <location>
        <begin position="104"/>
        <end position="225"/>
    </location>
</feature>
<evidence type="ECO:0000313" key="9">
    <source>
        <dbReference type="EMBL" id="MUP38125.1"/>
    </source>
</evidence>
<reference evidence="9 12" key="2">
    <citation type="submission" date="2019-12" db="EMBL/GenBank/DDBJ databases">
        <title>Draft genome sequence of Labilibaculum sp. strain 44 isolated from deep waters of Black Sea.</title>
        <authorList>
            <person name="Yadav S."/>
            <person name="Villanueva L."/>
        </authorList>
    </citation>
    <scope>NUCLEOTIDE SEQUENCE [LARGE SCALE GENOMIC DNA]</scope>
    <source>
        <strain evidence="9 12">44</strain>
    </source>
</reference>
<dbReference type="EMBL" id="QTZN02000019">
    <property type="protein sequence ID" value="MVB07330.1"/>
    <property type="molecule type" value="Genomic_DNA"/>
</dbReference>
<dbReference type="Proteomes" id="UP000285951">
    <property type="component" value="Unassembled WGS sequence"/>
</dbReference>
<accession>A0A7M4D646</accession>
<gene>
    <name evidence="10" type="ORF">DWB62_009910</name>
    <name evidence="9" type="ORF">GNY23_09910</name>
</gene>
<dbReference type="Proteomes" id="UP000462449">
    <property type="component" value="Unassembled WGS sequence"/>
</dbReference>
<sequence>MKKYIINTLKCTSVSTFAIALLLLVSCDDFVDIGAPEMQIGVEEAFNNEASATGAVLGLYAGLSAYDEHYVACMECSADGVLPYTNGYGSFVSNAIPTNSYYSSYYLWGSTYNTVLQANYAINGLNESKMPSSSVKRQLLGEAKFWRAFSYFYLVNMFGDVPMPLGTDVIENASLPRTAASDVYDQIITDLTDAKELLGMDDPSLGDRVRVNQSGVSALLARVYLYREDWVKAEAESGLVISNSAYELSALDETFVNSCKETILQIANTTGVSKFGEMYVPVSEQSMPSFYLTDNLFNSFSDDDLRKSMWVKQVTVNGQEFGTISKYKVKSGTGNEYDIVMRLAEQYLIRAEARAHLNRITGANSAEADLNTIRNRAGLENTDASTQSAMFLAIEKERNLEFFGEWGHRWLDLKRTPSIVDPTNKTRADDVLSENKPTWTSTAILYPIPESQIKINTKLTQNPGYNN</sequence>
<dbReference type="InterPro" id="IPR011990">
    <property type="entry name" value="TPR-like_helical_dom_sf"/>
</dbReference>
<keyword evidence="4" id="KW-0472">Membrane</keyword>
<evidence type="ECO:0000256" key="5">
    <source>
        <dbReference type="ARBA" id="ARBA00023237"/>
    </source>
</evidence>
<evidence type="ECO:0000256" key="2">
    <source>
        <dbReference type="ARBA" id="ARBA00006275"/>
    </source>
</evidence>
<feature type="domain" description="RagB/SusD" evidence="7">
    <location>
        <begin position="329"/>
        <end position="465"/>
    </location>
</feature>
<dbReference type="InterPro" id="IPR033985">
    <property type="entry name" value="SusD-like_N"/>
</dbReference>
<feature type="signal peptide" evidence="6">
    <location>
        <begin position="1"/>
        <end position="20"/>
    </location>
</feature>
<keyword evidence="3 6" id="KW-0732">Signal</keyword>
<comment type="similarity">
    <text evidence="2">Belongs to the SusD family.</text>
</comment>
<protein>
    <submittedName>
        <fullName evidence="9">RagB/SusD family nutrient uptake outer membrane protein</fullName>
    </submittedName>
</protein>